<organism evidence="2 3">
    <name type="scientific">Paractinoplanes rishiriensis</name>
    <dbReference type="NCBI Taxonomy" id="1050105"/>
    <lineage>
        <taxon>Bacteria</taxon>
        <taxon>Bacillati</taxon>
        <taxon>Actinomycetota</taxon>
        <taxon>Actinomycetes</taxon>
        <taxon>Micromonosporales</taxon>
        <taxon>Micromonosporaceae</taxon>
        <taxon>Paractinoplanes</taxon>
    </lineage>
</organism>
<dbReference type="EMBL" id="BOMV01000087">
    <property type="protein sequence ID" value="GIF00629.1"/>
    <property type="molecule type" value="Genomic_DNA"/>
</dbReference>
<dbReference type="PROSITE" id="PS00211">
    <property type="entry name" value="ABC_TRANSPORTER_1"/>
    <property type="match status" value="1"/>
</dbReference>
<dbReference type="GO" id="GO:0015421">
    <property type="term" value="F:ABC-type oligopeptide transporter activity"/>
    <property type="evidence" value="ECO:0007669"/>
    <property type="project" value="TreeGrafter"/>
</dbReference>
<dbReference type="Proteomes" id="UP000636960">
    <property type="component" value="Unassembled WGS sequence"/>
</dbReference>
<reference evidence="2" key="1">
    <citation type="submission" date="2021-01" db="EMBL/GenBank/DDBJ databases">
        <title>Whole genome shotgun sequence of Actinoplanes rishiriensis NBRC 108556.</title>
        <authorList>
            <person name="Komaki H."/>
            <person name="Tamura T."/>
        </authorList>
    </citation>
    <scope>NUCLEOTIDE SEQUENCE</scope>
    <source>
        <strain evidence="2">NBRC 108556</strain>
    </source>
</reference>
<dbReference type="Gene3D" id="3.40.50.300">
    <property type="entry name" value="P-loop containing nucleotide triphosphate hydrolases"/>
    <property type="match status" value="1"/>
</dbReference>
<dbReference type="InterPro" id="IPR039421">
    <property type="entry name" value="Type_1_exporter"/>
</dbReference>
<sequence length="155" mass="16344">MLAYDPRDADALVRLLAGRVPRDDYHGTIRVAAADDVVAAHPDGFDRTLTERGANLSGGQRQRIGLARALAADPPVLVLHDPPTSIDAVTETLVAEGVTAARRDGPRGTVLVTSSPALLRAADRVAVLDGGRIVAEGTHDQLVADDARYRAAVLR</sequence>
<dbReference type="PANTHER" id="PTHR43394:SF1">
    <property type="entry name" value="ATP-BINDING CASSETTE SUB-FAMILY B MEMBER 10, MITOCHONDRIAL"/>
    <property type="match status" value="1"/>
</dbReference>
<dbReference type="SUPFAM" id="SSF52540">
    <property type="entry name" value="P-loop containing nucleoside triphosphate hydrolases"/>
    <property type="match status" value="1"/>
</dbReference>
<gene>
    <name evidence="2" type="ORF">Ari01nite_80930</name>
</gene>
<keyword evidence="3" id="KW-1185">Reference proteome</keyword>
<evidence type="ECO:0000313" key="3">
    <source>
        <dbReference type="Proteomes" id="UP000636960"/>
    </source>
</evidence>
<evidence type="ECO:0000259" key="1">
    <source>
        <dbReference type="Pfam" id="PF00005"/>
    </source>
</evidence>
<dbReference type="GO" id="GO:0016887">
    <property type="term" value="F:ATP hydrolysis activity"/>
    <property type="evidence" value="ECO:0007669"/>
    <property type="project" value="InterPro"/>
</dbReference>
<comment type="caution">
    <text evidence="2">The sequence shown here is derived from an EMBL/GenBank/DDBJ whole genome shotgun (WGS) entry which is preliminary data.</text>
</comment>
<name>A0A919MYT9_9ACTN</name>
<dbReference type="PANTHER" id="PTHR43394">
    <property type="entry name" value="ATP-DEPENDENT PERMEASE MDL1, MITOCHONDRIAL"/>
    <property type="match status" value="1"/>
</dbReference>
<dbReference type="InterPro" id="IPR027417">
    <property type="entry name" value="P-loop_NTPase"/>
</dbReference>
<dbReference type="Pfam" id="PF00005">
    <property type="entry name" value="ABC_tran"/>
    <property type="match status" value="1"/>
</dbReference>
<dbReference type="AlphaFoldDB" id="A0A919MYT9"/>
<dbReference type="InterPro" id="IPR017871">
    <property type="entry name" value="ABC_transporter-like_CS"/>
</dbReference>
<evidence type="ECO:0000313" key="2">
    <source>
        <dbReference type="EMBL" id="GIF00629.1"/>
    </source>
</evidence>
<feature type="domain" description="ABC transporter" evidence="1">
    <location>
        <begin position="46"/>
        <end position="82"/>
    </location>
</feature>
<dbReference type="GO" id="GO:0005524">
    <property type="term" value="F:ATP binding"/>
    <property type="evidence" value="ECO:0007669"/>
    <property type="project" value="InterPro"/>
</dbReference>
<accession>A0A919MYT9</accession>
<protein>
    <recommendedName>
        <fullName evidence="1">ABC transporter domain-containing protein</fullName>
    </recommendedName>
</protein>
<proteinExistence type="predicted"/>
<dbReference type="InterPro" id="IPR003439">
    <property type="entry name" value="ABC_transporter-like_ATP-bd"/>
</dbReference>